<evidence type="ECO:0000259" key="2">
    <source>
        <dbReference type="Pfam" id="PF20539"/>
    </source>
</evidence>
<name>A0A0K8P9M6_9CHLR</name>
<feature type="domain" description="DUF6754" evidence="2">
    <location>
        <begin position="12"/>
        <end position="243"/>
    </location>
</feature>
<feature type="transmembrane region" description="Helical" evidence="1">
    <location>
        <begin position="227"/>
        <end position="245"/>
    </location>
</feature>
<keyword evidence="4" id="KW-1185">Reference proteome</keyword>
<proteinExistence type="predicted"/>
<feature type="transmembrane region" description="Helical" evidence="1">
    <location>
        <begin position="6"/>
        <end position="24"/>
    </location>
</feature>
<dbReference type="Proteomes" id="UP000053370">
    <property type="component" value="Unassembled WGS sequence"/>
</dbReference>
<gene>
    <name evidence="3" type="ORF">ATC1_11292</name>
</gene>
<protein>
    <recommendedName>
        <fullName evidence="2">DUF6754 domain-containing protein</fullName>
    </recommendedName>
</protein>
<evidence type="ECO:0000313" key="4">
    <source>
        <dbReference type="Proteomes" id="UP000053370"/>
    </source>
</evidence>
<dbReference type="Pfam" id="PF20539">
    <property type="entry name" value="DUF6754"/>
    <property type="match status" value="1"/>
</dbReference>
<dbReference type="AlphaFoldDB" id="A0A0K8P9M6"/>
<keyword evidence="1" id="KW-1133">Transmembrane helix</keyword>
<evidence type="ECO:0000256" key="1">
    <source>
        <dbReference type="SAM" id="Phobius"/>
    </source>
</evidence>
<accession>A0A0K8P9M6</accession>
<dbReference type="STRING" id="1678840.ATC1_11292"/>
<keyword evidence="1" id="KW-0812">Transmembrane</keyword>
<reference evidence="3" key="1">
    <citation type="journal article" date="2015" name="Genome Announc.">
        <title>Draft Genome Sequence of Anaerolineae Strain TC1, a Novel Isolate from a Methanogenic Wastewater Treatment System.</title>
        <authorList>
            <person name="Matsuura N."/>
            <person name="Tourlousse D.M."/>
            <person name="Sun L."/>
            <person name="Toyonaga M."/>
            <person name="Kuroda K."/>
            <person name="Ohashi A."/>
            <person name="Cruz R."/>
            <person name="Yamaguchi T."/>
            <person name="Sekiguchi Y."/>
        </authorList>
    </citation>
    <scope>NUCLEOTIDE SEQUENCE [LARGE SCALE GENOMIC DNA]</scope>
    <source>
        <strain evidence="3">TC1</strain>
    </source>
</reference>
<dbReference type="OrthoDB" id="159630at2"/>
<dbReference type="EMBL" id="DF968179">
    <property type="protein sequence ID" value="GAP39362.1"/>
    <property type="molecule type" value="Genomic_DNA"/>
</dbReference>
<sequence length="246" mass="26473">MSSSLTGLFIILGVLVIYSISLVCQKRKKYTDLFYEKKSAKNLRYQIANSIEEGAMVHCDICNLEGAGFFSEGTLTALHTTQKLSNQLSSADEPLLLTSNDSVLTFFGKEAINQGLKKSGLENEFDPNQSIFAGYSPLSHQAGIIGILDGEASAFHLNIGAFGPEIALQDSAFDSSEGIIAAGDNLAAQAVSYVTADDVFIGEEIFELPQVIQEKPEMDSGLIAMDIIRFGIIIALISGAVLTFLF</sequence>
<dbReference type="RefSeq" id="WP_062277531.1">
    <property type="nucleotide sequence ID" value="NZ_DF968179.1"/>
</dbReference>
<organism evidence="3">
    <name type="scientific">Flexilinea flocculi</name>
    <dbReference type="NCBI Taxonomy" id="1678840"/>
    <lineage>
        <taxon>Bacteria</taxon>
        <taxon>Bacillati</taxon>
        <taxon>Chloroflexota</taxon>
        <taxon>Anaerolineae</taxon>
        <taxon>Anaerolineales</taxon>
        <taxon>Anaerolineaceae</taxon>
        <taxon>Flexilinea</taxon>
    </lineage>
</organism>
<evidence type="ECO:0000313" key="3">
    <source>
        <dbReference type="EMBL" id="GAP39362.1"/>
    </source>
</evidence>
<dbReference type="InterPro" id="IPR046642">
    <property type="entry name" value="DUF6754"/>
</dbReference>
<keyword evidence="1" id="KW-0472">Membrane</keyword>